<evidence type="ECO:0000313" key="3">
    <source>
        <dbReference type="Proteomes" id="UP001162131"/>
    </source>
</evidence>
<evidence type="ECO:0008006" key="4">
    <source>
        <dbReference type="Google" id="ProtNLM"/>
    </source>
</evidence>
<accession>A0AAU9J4X5</accession>
<protein>
    <recommendedName>
        <fullName evidence="4">Ubiquitin-like domain-containing protein</fullName>
    </recommendedName>
</protein>
<dbReference type="Proteomes" id="UP001162131">
    <property type="component" value="Unassembled WGS sequence"/>
</dbReference>
<comment type="caution">
    <text evidence="2">The sequence shown here is derived from an EMBL/GenBank/DDBJ whole genome shotgun (WGS) entry which is preliminary data.</text>
</comment>
<reference evidence="2" key="1">
    <citation type="submission" date="2021-09" db="EMBL/GenBank/DDBJ databases">
        <authorList>
            <consortium name="AG Swart"/>
            <person name="Singh M."/>
            <person name="Singh A."/>
            <person name="Seah K."/>
            <person name="Emmerich C."/>
        </authorList>
    </citation>
    <scope>NUCLEOTIDE SEQUENCE</scope>
    <source>
        <strain evidence="2">ATCC30299</strain>
    </source>
</reference>
<dbReference type="AlphaFoldDB" id="A0AAU9J4X5"/>
<sequence length="266" mass="30124">MGNCCATKENNPPPKPKPQEEPPKVIKQIKVNCKNPHFSLTFDYHSKKPVSYIINEITSKYPKIDLDNLALLRGNLEILDFNATLEEIGIFPGDHLKVQIIEKSNEVTPNEENVMKHIDESKNNSKLSGSLEDIAEEESTTKHEIGRVQPKKAGMRLKQDGMRDTEACKLWKTALLSPKSKQYLKLNGLDISSTNTTHDISLKEKRFLKHLPVQFNANGHSVTVDSDESFNADDKKYAVSHKERAPHHPTDFFRDLQGPFSALKQI</sequence>
<keyword evidence="3" id="KW-1185">Reference proteome</keyword>
<proteinExistence type="predicted"/>
<gene>
    <name evidence="2" type="ORF">BSTOLATCC_MIC27581</name>
</gene>
<feature type="region of interest" description="Disordered" evidence="1">
    <location>
        <begin position="135"/>
        <end position="159"/>
    </location>
</feature>
<organism evidence="2 3">
    <name type="scientific">Blepharisma stoltei</name>
    <dbReference type="NCBI Taxonomy" id="1481888"/>
    <lineage>
        <taxon>Eukaryota</taxon>
        <taxon>Sar</taxon>
        <taxon>Alveolata</taxon>
        <taxon>Ciliophora</taxon>
        <taxon>Postciliodesmatophora</taxon>
        <taxon>Heterotrichea</taxon>
        <taxon>Heterotrichida</taxon>
        <taxon>Blepharismidae</taxon>
        <taxon>Blepharisma</taxon>
    </lineage>
</organism>
<evidence type="ECO:0000313" key="2">
    <source>
        <dbReference type="EMBL" id="CAG9321009.1"/>
    </source>
</evidence>
<feature type="region of interest" description="Disordered" evidence="1">
    <location>
        <begin position="1"/>
        <end position="22"/>
    </location>
</feature>
<name>A0AAU9J4X5_9CILI</name>
<dbReference type="EMBL" id="CAJZBQ010000027">
    <property type="protein sequence ID" value="CAG9321009.1"/>
    <property type="molecule type" value="Genomic_DNA"/>
</dbReference>
<evidence type="ECO:0000256" key="1">
    <source>
        <dbReference type="SAM" id="MobiDB-lite"/>
    </source>
</evidence>